<dbReference type="InterPro" id="IPR023393">
    <property type="entry name" value="START-like_dom_sf"/>
</dbReference>
<evidence type="ECO:0000256" key="1">
    <source>
        <dbReference type="ARBA" id="ARBA00008918"/>
    </source>
</evidence>
<comment type="caution">
    <text evidence="3">The sequence shown here is derived from an EMBL/GenBank/DDBJ whole genome shotgun (WGS) entry which is preliminary data.</text>
</comment>
<keyword evidence="4" id="KW-1185">Reference proteome</keyword>
<evidence type="ECO:0000313" key="3">
    <source>
        <dbReference type="EMBL" id="MDY0746012.1"/>
    </source>
</evidence>
<dbReference type="InterPro" id="IPR044996">
    <property type="entry name" value="COQ10-like"/>
</dbReference>
<dbReference type="Proteomes" id="UP001285263">
    <property type="component" value="Unassembled WGS sequence"/>
</dbReference>
<feature type="domain" description="Coenzyme Q-binding protein COQ10 START" evidence="2">
    <location>
        <begin position="12"/>
        <end position="149"/>
    </location>
</feature>
<dbReference type="Pfam" id="PF03364">
    <property type="entry name" value="Polyketide_cyc"/>
    <property type="match status" value="1"/>
</dbReference>
<proteinExistence type="inferred from homology"/>
<organism evidence="3 4">
    <name type="scientific">Roseateles agri</name>
    <dbReference type="NCBI Taxonomy" id="3098619"/>
    <lineage>
        <taxon>Bacteria</taxon>
        <taxon>Pseudomonadati</taxon>
        <taxon>Pseudomonadota</taxon>
        <taxon>Betaproteobacteria</taxon>
        <taxon>Burkholderiales</taxon>
        <taxon>Sphaerotilaceae</taxon>
        <taxon>Roseateles</taxon>
    </lineage>
</organism>
<gene>
    <name evidence="3" type="ORF">SNE35_15935</name>
</gene>
<dbReference type="CDD" id="cd07813">
    <property type="entry name" value="COQ10p_like"/>
    <property type="match status" value="1"/>
</dbReference>
<dbReference type="PANTHER" id="PTHR12901">
    <property type="entry name" value="SPERM PROTEIN HOMOLOG"/>
    <property type="match status" value="1"/>
</dbReference>
<dbReference type="PANTHER" id="PTHR12901:SF10">
    <property type="entry name" value="COENZYME Q-BINDING PROTEIN COQ10, MITOCHONDRIAL"/>
    <property type="match status" value="1"/>
</dbReference>
<evidence type="ECO:0000313" key="4">
    <source>
        <dbReference type="Proteomes" id="UP001285263"/>
    </source>
</evidence>
<accession>A0ABU5DIA5</accession>
<dbReference type="InterPro" id="IPR005031">
    <property type="entry name" value="COQ10_START"/>
</dbReference>
<reference evidence="3 4" key="1">
    <citation type="submission" date="2023-11" db="EMBL/GenBank/DDBJ databases">
        <title>Paucibacter sp. nov., isolated from fresh soil in Korea.</title>
        <authorList>
            <person name="Le N.T.T."/>
        </authorList>
    </citation>
    <scope>NUCLEOTIDE SEQUENCE [LARGE SCALE GENOMIC DNA]</scope>
    <source>
        <strain evidence="3 4">R3-3</strain>
    </source>
</reference>
<protein>
    <submittedName>
        <fullName evidence="3">Type II toxin-antitoxin system RatA family toxin</fullName>
    </submittedName>
</protein>
<name>A0ABU5DIA5_9BURK</name>
<dbReference type="SUPFAM" id="SSF55961">
    <property type="entry name" value="Bet v1-like"/>
    <property type="match status" value="1"/>
</dbReference>
<evidence type="ECO:0000259" key="2">
    <source>
        <dbReference type="Pfam" id="PF03364"/>
    </source>
</evidence>
<dbReference type="EMBL" id="JAXCLA010000005">
    <property type="protein sequence ID" value="MDY0746012.1"/>
    <property type="molecule type" value="Genomic_DNA"/>
</dbReference>
<comment type="similarity">
    <text evidence="1">Belongs to the ribosome association toxin RatA family.</text>
</comment>
<sequence>MKHVKKSVLLWYSPHEMYELVTGVEHYAEFLPWCERAEVLERHEDGMTARLHLAISGVRQSFTTRNTNLQDQRVHMALVDGPFSQLDGVWTFKPLFKPGGVALATEGGEGGPQACKIEFELSYAFSSVALEAVVSPVFDRIANTFVDSFVQRAEAVYGAR</sequence>
<dbReference type="Gene3D" id="3.30.530.20">
    <property type="match status" value="1"/>
</dbReference>
<dbReference type="RefSeq" id="WP_320423915.1">
    <property type="nucleotide sequence ID" value="NZ_JAXCLA010000005.1"/>
</dbReference>